<evidence type="ECO:0008006" key="5">
    <source>
        <dbReference type="Google" id="ProtNLM"/>
    </source>
</evidence>
<dbReference type="OrthoDB" id="10253115at2759"/>
<feature type="domain" description="AMP-dependent synthetase/ligase" evidence="1">
    <location>
        <begin position="36"/>
        <end position="414"/>
    </location>
</feature>
<dbReference type="AlphaFoldDB" id="A0A2B7XMT4"/>
<dbReference type="PANTHER" id="PTHR43201:SF6">
    <property type="entry name" value="ACYL COA SYNTHETASE (EUROFUNG)"/>
    <property type="match status" value="1"/>
</dbReference>
<dbReference type="EMBL" id="PDNA01000150">
    <property type="protein sequence ID" value="PGH09908.1"/>
    <property type="molecule type" value="Genomic_DNA"/>
</dbReference>
<dbReference type="InterPro" id="IPR045851">
    <property type="entry name" value="AMP-bd_C_sf"/>
</dbReference>
<organism evidence="3 4">
    <name type="scientific">Polytolypa hystricis (strain UAMH7299)</name>
    <dbReference type="NCBI Taxonomy" id="1447883"/>
    <lineage>
        <taxon>Eukaryota</taxon>
        <taxon>Fungi</taxon>
        <taxon>Dikarya</taxon>
        <taxon>Ascomycota</taxon>
        <taxon>Pezizomycotina</taxon>
        <taxon>Eurotiomycetes</taxon>
        <taxon>Eurotiomycetidae</taxon>
        <taxon>Onygenales</taxon>
        <taxon>Onygenales incertae sedis</taxon>
        <taxon>Polytolypa</taxon>
    </lineage>
</organism>
<evidence type="ECO:0000259" key="2">
    <source>
        <dbReference type="Pfam" id="PF13193"/>
    </source>
</evidence>
<accession>A0A2B7XMT4</accession>
<keyword evidence="4" id="KW-1185">Reference proteome</keyword>
<gene>
    <name evidence="3" type="ORF">AJ80_07618</name>
</gene>
<reference evidence="3 4" key="1">
    <citation type="submission" date="2017-10" db="EMBL/GenBank/DDBJ databases">
        <title>Comparative genomics in systemic dimorphic fungi from Ajellomycetaceae.</title>
        <authorList>
            <person name="Munoz J.F."/>
            <person name="Mcewen J.G."/>
            <person name="Clay O.K."/>
            <person name="Cuomo C.A."/>
        </authorList>
    </citation>
    <scope>NUCLEOTIDE SEQUENCE [LARGE SCALE GENOMIC DNA]</scope>
    <source>
        <strain evidence="3 4">UAMH7299</strain>
    </source>
</reference>
<evidence type="ECO:0000259" key="1">
    <source>
        <dbReference type="Pfam" id="PF00501"/>
    </source>
</evidence>
<evidence type="ECO:0000313" key="4">
    <source>
        <dbReference type="Proteomes" id="UP000224634"/>
    </source>
</evidence>
<dbReference type="Gene3D" id="3.30.300.30">
    <property type="match status" value="1"/>
</dbReference>
<dbReference type="Proteomes" id="UP000224634">
    <property type="component" value="Unassembled WGS sequence"/>
</dbReference>
<dbReference type="Gene3D" id="3.40.50.12780">
    <property type="entry name" value="N-terminal domain of ligase-like"/>
    <property type="match status" value="1"/>
</dbReference>
<feature type="domain" description="AMP-binding enzyme C-terminal" evidence="2">
    <location>
        <begin position="469"/>
        <end position="537"/>
    </location>
</feature>
<dbReference type="Pfam" id="PF13193">
    <property type="entry name" value="AMP-binding_C"/>
    <property type="match status" value="1"/>
</dbReference>
<comment type="caution">
    <text evidence="3">The sequence shown here is derived from an EMBL/GenBank/DDBJ whole genome shotgun (WGS) entry which is preliminary data.</text>
</comment>
<dbReference type="InterPro" id="IPR025110">
    <property type="entry name" value="AMP-bd_C"/>
</dbReference>
<sequence>MTLTAAKMPAFDPKLSIVQGATRPELSRLTLGQLIDKQAERYGSKDAIIIGWSETRLSYRDLAERTKQLARALMALGIRKGDRVAILSGDDVRFVELFFAAARVGACLVIINKTYTVPECERALKHTEPHTLFLMDVVDRRSTKPLLEKLAKDRGNIKNVVLTRWDQLPGKPPATWDDVLSMADSVSPAALESLEKTVDIHSTANIQFTSGTTGSPKAAMLTHSNIGNNGFYIGDYLQLSPSDVVCCGPPLFHCFGLVAGLMSALTHGASIIFAQRDFDAPAVCGMLIRERATVLHGVPTMFTAVLNELERSGRKITTLRKGIAAGTKIPPALLTELERKLGYEHIAITYGMTETSPASFMTKVGDSTERKLETVGRIFPHATAKIVNTDNRIVPRGSRGEVCVAGWLVQQGYFRNPEKTAEVMIKDSDGILWMHTGDEGMIDDDGYLTITGRIKDMIIRGGENIYPLEIEERLLHHPAISGAAIVGCKDDRFGESVNAFLQIRPGQKKPSLGALVEWVRGALARHKAPVRVFWVGAGEPIKEYPVTGSGKIRKEILREIGNGLIIPSTSRTSKL</sequence>
<dbReference type="GO" id="GO:0031956">
    <property type="term" value="F:medium-chain fatty acid-CoA ligase activity"/>
    <property type="evidence" value="ECO:0007669"/>
    <property type="project" value="TreeGrafter"/>
</dbReference>
<evidence type="ECO:0000313" key="3">
    <source>
        <dbReference type="EMBL" id="PGH09908.1"/>
    </source>
</evidence>
<dbReference type="InterPro" id="IPR020845">
    <property type="entry name" value="AMP-binding_CS"/>
</dbReference>
<dbReference type="PROSITE" id="PS00455">
    <property type="entry name" value="AMP_BINDING"/>
    <property type="match status" value="1"/>
</dbReference>
<name>A0A2B7XMT4_POLH7</name>
<dbReference type="Pfam" id="PF00501">
    <property type="entry name" value="AMP-binding"/>
    <property type="match status" value="1"/>
</dbReference>
<dbReference type="InterPro" id="IPR042099">
    <property type="entry name" value="ANL_N_sf"/>
</dbReference>
<dbReference type="SUPFAM" id="SSF56801">
    <property type="entry name" value="Acetyl-CoA synthetase-like"/>
    <property type="match status" value="1"/>
</dbReference>
<dbReference type="PANTHER" id="PTHR43201">
    <property type="entry name" value="ACYL-COA SYNTHETASE"/>
    <property type="match status" value="1"/>
</dbReference>
<dbReference type="GO" id="GO:0006631">
    <property type="term" value="P:fatty acid metabolic process"/>
    <property type="evidence" value="ECO:0007669"/>
    <property type="project" value="TreeGrafter"/>
</dbReference>
<proteinExistence type="predicted"/>
<dbReference type="STRING" id="1447883.A0A2B7XMT4"/>
<dbReference type="InterPro" id="IPR000873">
    <property type="entry name" value="AMP-dep_synth/lig_dom"/>
</dbReference>
<protein>
    <recommendedName>
        <fullName evidence="5">AMP-dependent synthetase/ligase domain-containing protein</fullName>
    </recommendedName>
</protein>